<comment type="caution">
    <text evidence="6">The sequence shown here is derived from an EMBL/GenBank/DDBJ whole genome shotgun (WGS) entry which is preliminary data.</text>
</comment>
<dbReference type="AlphaFoldDB" id="A0AA90NCK3"/>
<reference evidence="6" key="1">
    <citation type="submission" date="2023-08" db="EMBL/GenBank/DDBJ databases">
        <title>The draft genome of Tsukamurella strandjordii strain 050030.</title>
        <authorList>
            <person name="Zhao F."/>
            <person name="Feng Y."/>
            <person name="Zong Z."/>
        </authorList>
    </citation>
    <scope>NUCLEOTIDE SEQUENCE</scope>
    <source>
        <strain evidence="6">050030</strain>
    </source>
</reference>
<proteinExistence type="predicted"/>
<keyword evidence="2" id="KW-0732">Signal</keyword>
<evidence type="ECO:0000256" key="3">
    <source>
        <dbReference type="ARBA" id="ARBA00023136"/>
    </source>
</evidence>
<evidence type="ECO:0000256" key="4">
    <source>
        <dbReference type="ARBA" id="ARBA00023139"/>
    </source>
</evidence>
<dbReference type="InterPro" id="IPR025971">
    <property type="entry name" value="LppP/LprE"/>
</dbReference>
<evidence type="ECO:0000256" key="5">
    <source>
        <dbReference type="ARBA" id="ARBA00023288"/>
    </source>
</evidence>
<protein>
    <submittedName>
        <fullName evidence="6">LppP/LprE family lipoprotein</fullName>
    </submittedName>
</protein>
<dbReference type="Proteomes" id="UP001178281">
    <property type="component" value="Unassembled WGS sequence"/>
</dbReference>
<evidence type="ECO:0000313" key="7">
    <source>
        <dbReference type="Proteomes" id="UP001178281"/>
    </source>
</evidence>
<keyword evidence="1" id="KW-1003">Cell membrane</keyword>
<name>A0AA90NCK3_9ACTN</name>
<organism evidence="6 7">
    <name type="scientific">Tsukamurella strandjordii</name>
    <dbReference type="NCBI Taxonomy" id="147577"/>
    <lineage>
        <taxon>Bacteria</taxon>
        <taxon>Bacillati</taxon>
        <taxon>Actinomycetota</taxon>
        <taxon>Actinomycetes</taxon>
        <taxon>Mycobacteriales</taxon>
        <taxon>Tsukamurellaceae</taxon>
        <taxon>Tsukamurella</taxon>
    </lineage>
</organism>
<evidence type="ECO:0000256" key="2">
    <source>
        <dbReference type="ARBA" id="ARBA00022729"/>
    </source>
</evidence>
<evidence type="ECO:0000313" key="6">
    <source>
        <dbReference type="EMBL" id="MDP0397917.1"/>
    </source>
</evidence>
<accession>A0AA90NCK3</accession>
<gene>
    <name evidence="6" type="ORF">Q7X28_08255</name>
</gene>
<dbReference type="Pfam" id="PF14041">
    <property type="entry name" value="Lipoprotein_21"/>
    <property type="match status" value="1"/>
</dbReference>
<keyword evidence="3" id="KW-0472">Membrane</keyword>
<sequence length="92" mass="9584">MNRVIDGGAALGGRLTWVHVAHSGARSQVRFYVDGAYAGTAAAEPTPETTVIGVDHDVVYIQYGGDIARFRRTADDAVEALDAVPVAGVLSA</sequence>
<keyword evidence="4" id="KW-0564">Palmitate</keyword>
<dbReference type="RefSeq" id="WP_305110969.1">
    <property type="nucleotide sequence ID" value="NZ_BAAAII010000013.1"/>
</dbReference>
<keyword evidence="5 6" id="KW-0449">Lipoprotein</keyword>
<evidence type="ECO:0000256" key="1">
    <source>
        <dbReference type="ARBA" id="ARBA00022475"/>
    </source>
</evidence>
<keyword evidence="7" id="KW-1185">Reference proteome</keyword>
<dbReference type="EMBL" id="JAUTIX010000003">
    <property type="protein sequence ID" value="MDP0397917.1"/>
    <property type="molecule type" value="Genomic_DNA"/>
</dbReference>